<feature type="domain" description="Carrier" evidence="1">
    <location>
        <begin position="1"/>
        <end position="71"/>
    </location>
</feature>
<sequence length="342" mass="37464">MEQTLVEIWKTTLDKEAVGLDDDFFATGGDSLLALVTIEQINQRLGWSLNMGDLLRHRTIRKLCATKALLQAAPTERSVIRMSNQGARTPLVFIHPGIGLVDGYGHLVRLLGADRACYGIQSPHISDVAVSDDMRELAEQYADLIEDEFGEDDFHLVGACAGGVIGYEIARIAEERGLGLQKLVIVDGYLDGSRTGAEEPGTEQVRLVDYRYDMLRLIAPHTEHASLDPADAEHDRVYEEVAAVLFGAEAAARGGGATAFAERVYRAFRTTARALETYRPEPLDVDALMLLAKDNETFELWRAAITGELTAEVMDSDSYGVKLCMTDAVEIAARIDDFVGEG</sequence>
<evidence type="ECO:0000313" key="2">
    <source>
        <dbReference type="EMBL" id="KKZ70564.1"/>
    </source>
</evidence>
<dbReference type="PANTHER" id="PTHR45527">
    <property type="entry name" value="NONRIBOSOMAL PEPTIDE SYNTHETASE"/>
    <property type="match status" value="1"/>
</dbReference>
<proteinExistence type="predicted"/>
<dbReference type="GO" id="GO:0031177">
    <property type="term" value="F:phosphopantetheine binding"/>
    <property type="evidence" value="ECO:0007669"/>
    <property type="project" value="TreeGrafter"/>
</dbReference>
<dbReference type="GO" id="GO:0044550">
    <property type="term" value="P:secondary metabolite biosynthetic process"/>
    <property type="evidence" value="ECO:0007669"/>
    <property type="project" value="TreeGrafter"/>
</dbReference>
<dbReference type="InterPro" id="IPR036736">
    <property type="entry name" value="ACP-like_sf"/>
</dbReference>
<dbReference type="InterPro" id="IPR001031">
    <property type="entry name" value="Thioesterase"/>
</dbReference>
<dbReference type="PANTHER" id="PTHR45527:SF1">
    <property type="entry name" value="FATTY ACID SYNTHASE"/>
    <property type="match status" value="1"/>
</dbReference>
<dbReference type="AlphaFoldDB" id="A0A2P2GGB7"/>
<dbReference type="SUPFAM" id="SSF53474">
    <property type="entry name" value="alpha/beta-Hydrolases"/>
    <property type="match status" value="1"/>
</dbReference>
<dbReference type="EMBL" id="LAQS01000055">
    <property type="protein sequence ID" value="KKZ70564.1"/>
    <property type="molecule type" value="Genomic_DNA"/>
</dbReference>
<dbReference type="Pfam" id="PF00550">
    <property type="entry name" value="PP-binding"/>
    <property type="match status" value="1"/>
</dbReference>
<dbReference type="PROSITE" id="PS50075">
    <property type="entry name" value="CARRIER"/>
    <property type="match status" value="1"/>
</dbReference>
<dbReference type="InterPro" id="IPR029058">
    <property type="entry name" value="AB_hydrolase_fold"/>
</dbReference>
<name>A0A2P2GGB7_STREW</name>
<evidence type="ECO:0000313" key="3">
    <source>
        <dbReference type="Proteomes" id="UP000265325"/>
    </source>
</evidence>
<organism evidence="2 3">
    <name type="scientific">Streptomyces showdoensis</name>
    <dbReference type="NCBI Taxonomy" id="68268"/>
    <lineage>
        <taxon>Bacteria</taxon>
        <taxon>Bacillati</taxon>
        <taxon>Actinomycetota</taxon>
        <taxon>Actinomycetes</taxon>
        <taxon>Kitasatosporales</taxon>
        <taxon>Streptomycetaceae</taxon>
        <taxon>Streptomyces</taxon>
    </lineage>
</organism>
<dbReference type="Gene3D" id="1.10.1200.10">
    <property type="entry name" value="ACP-like"/>
    <property type="match status" value="1"/>
</dbReference>
<dbReference type="Pfam" id="PF00975">
    <property type="entry name" value="Thioesterase"/>
    <property type="match status" value="1"/>
</dbReference>
<reference evidence="2 3" key="1">
    <citation type="submission" date="2015-05" db="EMBL/GenBank/DDBJ databases">
        <title>Draft Genome assembly of Streptomyces showdoensis.</title>
        <authorList>
            <person name="Thapa K.K."/>
            <person name="Metsa-Ketela M."/>
        </authorList>
    </citation>
    <scope>NUCLEOTIDE SEQUENCE [LARGE SCALE GENOMIC DNA]</scope>
    <source>
        <strain evidence="2 3">ATCC 15227</strain>
    </source>
</reference>
<dbReference type="GO" id="GO:0043041">
    <property type="term" value="P:amino acid activation for nonribosomal peptide biosynthetic process"/>
    <property type="evidence" value="ECO:0007669"/>
    <property type="project" value="TreeGrafter"/>
</dbReference>
<keyword evidence="3" id="KW-1185">Reference proteome</keyword>
<comment type="caution">
    <text evidence="2">The sequence shown here is derived from an EMBL/GenBank/DDBJ whole genome shotgun (WGS) entry which is preliminary data.</text>
</comment>
<accession>A0A2P2GGB7</accession>
<evidence type="ECO:0000259" key="1">
    <source>
        <dbReference type="PROSITE" id="PS50075"/>
    </source>
</evidence>
<dbReference type="Gene3D" id="3.40.50.1820">
    <property type="entry name" value="alpha/beta hydrolase"/>
    <property type="match status" value="1"/>
</dbReference>
<dbReference type="InterPro" id="IPR009081">
    <property type="entry name" value="PP-bd_ACP"/>
</dbReference>
<dbReference type="SUPFAM" id="SSF47336">
    <property type="entry name" value="ACP-like"/>
    <property type="match status" value="1"/>
</dbReference>
<dbReference type="GO" id="GO:0005737">
    <property type="term" value="C:cytoplasm"/>
    <property type="evidence" value="ECO:0007669"/>
    <property type="project" value="TreeGrafter"/>
</dbReference>
<protein>
    <recommendedName>
        <fullName evidence="1">Carrier domain-containing protein</fullName>
    </recommendedName>
</protein>
<dbReference type="Proteomes" id="UP000265325">
    <property type="component" value="Unassembled WGS sequence"/>
</dbReference>
<gene>
    <name evidence="2" type="ORF">VO63_28195</name>
</gene>